<comment type="similarity">
    <text evidence="1">Belongs to the rogdi family.</text>
</comment>
<reference evidence="2 3" key="1">
    <citation type="submission" date="2019-10" db="EMBL/GenBank/DDBJ databases">
        <title>Assembly and Annotation for the nematode Trichostrongylus colubriformis.</title>
        <authorList>
            <person name="Martin J."/>
        </authorList>
    </citation>
    <scope>NUCLEOTIDE SEQUENCE [LARGE SCALE GENOMIC DNA]</scope>
    <source>
        <strain evidence="2">G859</strain>
        <tissue evidence="2">Whole worm</tissue>
    </source>
</reference>
<name>A0AAN8F969_TRICO</name>
<dbReference type="AlphaFoldDB" id="A0AAN8F969"/>
<dbReference type="PANTHER" id="PTHR13618">
    <property type="entry name" value="LEUCINE ZIPPER CONTAINING TRANSCRIPTION FACTOR LZF1"/>
    <property type="match status" value="1"/>
</dbReference>
<dbReference type="Pfam" id="PF10259">
    <property type="entry name" value="Rogdi_lz"/>
    <property type="match status" value="1"/>
</dbReference>
<evidence type="ECO:0000313" key="3">
    <source>
        <dbReference type="Proteomes" id="UP001331761"/>
    </source>
</evidence>
<dbReference type="GO" id="GO:0043291">
    <property type="term" value="C:RAVE complex"/>
    <property type="evidence" value="ECO:0007669"/>
    <property type="project" value="TreeGrafter"/>
</dbReference>
<gene>
    <name evidence="2" type="ORF">GCK32_009359</name>
</gene>
<evidence type="ECO:0000256" key="1">
    <source>
        <dbReference type="ARBA" id="ARBA00005535"/>
    </source>
</evidence>
<dbReference type="PANTHER" id="PTHR13618:SF1">
    <property type="entry name" value="PROTEIN ROGDI HOMOLOG"/>
    <property type="match status" value="1"/>
</dbReference>
<comment type="caution">
    <text evidence="2">The sequence shown here is derived from an EMBL/GenBank/DDBJ whole genome shotgun (WGS) entry which is preliminary data.</text>
</comment>
<organism evidence="2 3">
    <name type="scientific">Trichostrongylus colubriformis</name>
    <name type="common">Black scour worm</name>
    <dbReference type="NCBI Taxonomy" id="6319"/>
    <lineage>
        <taxon>Eukaryota</taxon>
        <taxon>Metazoa</taxon>
        <taxon>Ecdysozoa</taxon>
        <taxon>Nematoda</taxon>
        <taxon>Chromadorea</taxon>
        <taxon>Rhabditida</taxon>
        <taxon>Rhabditina</taxon>
        <taxon>Rhabditomorpha</taxon>
        <taxon>Strongyloidea</taxon>
        <taxon>Trichostrongylidae</taxon>
        <taxon>Trichostrongylus</taxon>
    </lineage>
</organism>
<dbReference type="EMBL" id="WIXE01013190">
    <property type="protein sequence ID" value="KAK5975306.1"/>
    <property type="molecule type" value="Genomic_DNA"/>
</dbReference>
<accession>A0AAN8F969</accession>
<sequence>MCEVLEIEAQCKENLKKEFIWIQSSRARKAFQSVLACLRECCERLHLGNKCDLRLRVPVSQPQAERHFLAGKQGSDALKAYVTLLGDNVIQAEIVLKHAKSTGGVFRAVAQPDVQWKLQQLQDLGNHIARATSQACEVDERLAELSQYRKFSMETGELILSAAREIKDELCAARTAIVLPRKKSLLELYNFPPTRRFNPPLPQDQLLSFYISSCKLVCASYHMVPKQTAPQGLSITVSECQLAYLEEVLHQLDSAMAHLQKLIGSLEICKKRS</sequence>
<evidence type="ECO:0000313" key="2">
    <source>
        <dbReference type="EMBL" id="KAK5975306.1"/>
    </source>
</evidence>
<keyword evidence="3" id="KW-1185">Reference proteome</keyword>
<proteinExistence type="inferred from homology"/>
<protein>
    <submittedName>
        <fullName evidence="2">Protein rogdi</fullName>
    </submittedName>
</protein>
<dbReference type="InterPro" id="IPR028241">
    <property type="entry name" value="RAVE2/Rogdi"/>
</dbReference>
<dbReference type="Proteomes" id="UP001331761">
    <property type="component" value="Unassembled WGS sequence"/>
</dbReference>